<feature type="compositionally biased region" description="Polar residues" evidence="11">
    <location>
        <begin position="576"/>
        <end position="591"/>
    </location>
</feature>
<evidence type="ECO:0000256" key="2">
    <source>
        <dbReference type="ARBA" id="ARBA00022517"/>
    </source>
</evidence>
<dbReference type="SMART" id="SM01362">
    <property type="entry name" value="DUF663"/>
    <property type="match status" value="1"/>
</dbReference>
<feature type="compositionally biased region" description="Acidic residues" evidence="11">
    <location>
        <begin position="459"/>
        <end position="501"/>
    </location>
</feature>
<comment type="catalytic activity">
    <reaction evidence="9">
        <text>GTP + H2O = GDP + phosphate + H(+)</text>
        <dbReference type="Rhea" id="RHEA:19669"/>
        <dbReference type="ChEBI" id="CHEBI:15377"/>
        <dbReference type="ChEBI" id="CHEBI:15378"/>
        <dbReference type="ChEBI" id="CHEBI:37565"/>
        <dbReference type="ChEBI" id="CHEBI:43474"/>
        <dbReference type="ChEBI" id="CHEBI:58189"/>
    </reaction>
    <physiologicalReaction direction="left-to-right" evidence="9">
        <dbReference type="Rhea" id="RHEA:19670"/>
    </physiologicalReaction>
</comment>
<dbReference type="FunFam" id="3.40.50.300:FF:000105">
    <property type="entry name" value="BMS1 ribosome biogenesis factor"/>
    <property type="match status" value="1"/>
</dbReference>
<keyword evidence="8" id="KW-0539">Nucleus</keyword>
<dbReference type="GO" id="GO:0000462">
    <property type="term" value="P:maturation of SSU-rRNA from tricistronic rRNA transcript (SSU-rRNA, 5.8S rRNA, LSU-rRNA)"/>
    <property type="evidence" value="ECO:0007669"/>
    <property type="project" value="TreeGrafter"/>
</dbReference>
<reference evidence="13" key="1">
    <citation type="submission" date="2023-10" db="EMBL/GenBank/DDBJ databases">
        <title>Genome assemblies of two species of porcelain crab, Petrolisthes cinctipes and Petrolisthes manimaculis (Anomura: Porcellanidae).</title>
        <authorList>
            <person name="Angst P."/>
        </authorList>
    </citation>
    <scope>NUCLEOTIDE SEQUENCE</scope>
    <source>
        <strain evidence="13">PB745_01</strain>
        <tissue evidence="13">Gill</tissue>
    </source>
</reference>
<feature type="region of interest" description="Disordered" evidence="11">
    <location>
        <begin position="358"/>
        <end position="378"/>
    </location>
</feature>
<evidence type="ECO:0000256" key="6">
    <source>
        <dbReference type="ARBA" id="ARBA00022840"/>
    </source>
</evidence>
<accession>A0AAE1BW12</accession>
<protein>
    <recommendedName>
        <fullName evidence="12">Bms1-type G domain-containing protein</fullName>
    </recommendedName>
</protein>
<evidence type="ECO:0000256" key="5">
    <source>
        <dbReference type="ARBA" id="ARBA00022801"/>
    </source>
</evidence>
<dbReference type="PROSITE" id="PS51714">
    <property type="entry name" value="G_BMS1"/>
    <property type="match status" value="1"/>
</dbReference>
<evidence type="ECO:0000256" key="8">
    <source>
        <dbReference type="ARBA" id="ARBA00023242"/>
    </source>
</evidence>
<dbReference type="Pfam" id="PF04950">
    <property type="entry name" value="RIBIOP_C"/>
    <property type="match status" value="1"/>
</dbReference>
<feature type="compositionally biased region" description="Basic residues" evidence="11">
    <location>
        <begin position="10"/>
        <end position="19"/>
    </location>
</feature>
<keyword evidence="5" id="KW-0378">Hydrolase</keyword>
<dbReference type="SUPFAM" id="SSF52540">
    <property type="entry name" value="P-loop containing nucleoside triphosphate hydrolases"/>
    <property type="match status" value="1"/>
</dbReference>
<evidence type="ECO:0000256" key="9">
    <source>
        <dbReference type="ARBA" id="ARBA00049117"/>
    </source>
</evidence>
<feature type="compositionally biased region" description="Acidic residues" evidence="11">
    <location>
        <begin position="596"/>
        <end position="606"/>
    </location>
</feature>
<dbReference type="GO" id="GO:0005524">
    <property type="term" value="F:ATP binding"/>
    <property type="evidence" value="ECO:0007669"/>
    <property type="project" value="UniProtKB-KW"/>
</dbReference>
<dbReference type="GO" id="GO:0005654">
    <property type="term" value="C:nucleoplasm"/>
    <property type="evidence" value="ECO:0007669"/>
    <property type="project" value="UniProtKB-ARBA"/>
</dbReference>
<evidence type="ECO:0000256" key="10">
    <source>
        <dbReference type="ARBA" id="ARBA00061391"/>
    </source>
</evidence>
<keyword evidence="6" id="KW-0067">ATP-binding</keyword>
<feature type="compositionally biased region" description="Basic and acidic residues" evidence="11">
    <location>
        <begin position="789"/>
        <end position="819"/>
    </location>
</feature>
<dbReference type="PANTHER" id="PTHR12858">
    <property type="entry name" value="RIBOSOME BIOGENESIS PROTEIN"/>
    <property type="match status" value="1"/>
</dbReference>
<evidence type="ECO:0000313" key="13">
    <source>
        <dbReference type="EMBL" id="KAK3856414.1"/>
    </source>
</evidence>
<feature type="region of interest" description="Disordered" evidence="11">
    <location>
        <begin position="456"/>
        <end position="528"/>
    </location>
</feature>
<dbReference type="GO" id="GO:0032040">
    <property type="term" value="C:small-subunit processome"/>
    <property type="evidence" value="ECO:0007669"/>
    <property type="project" value="UniProtKB-ARBA"/>
</dbReference>
<dbReference type="CDD" id="cd01882">
    <property type="entry name" value="BMS1"/>
    <property type="match status" value="1"/>
</dbReference>
<dbReference type="EMBL" id="JAWQEG010005892">
    <property type="protein sequence ID" value="KAK3856414.1"/>
    <property type="molecule type" value="Genomic_DNA"/>
</dbReference>
<dbReference type="Pfam" id="PF08142">
    <property type="entry name" value="AARP2CN"/>
    <property type="match status" value="1"/>
</dbReference>
<feature type="region of interest" description="Disordered" evidence="11">
    <location>
        <begin position="781"/>
        <end position="819"/>
    </location>
</feature>
<comment type="caution">
    <text evidence="13">The sequence shown here is derived from an EMBL/GenBank/DDBJ whole genome shotgun (WGS) entry which is preliminary data.</text>
</comment>
<comment type="subcellular location">
    <subcellularLocation>
        <location evidence="1">Nucleus</location>
        <location evidence="1">Nucleolus</location>
    </subcellularLocation>
</comment>
<evidence type="ECO:0000256" key="1">
    <source>
        <dbReference type="ARBA" id="ARBA00004604"/>
    </source>
</evidence>
<keyword evidence="7" id="KW-0342">GTP-binding</keyword>
<feature type="compositionally biased region" description="Acidic residues" evidence="11">
    <location>
        <begin position="516"/>
        <end position="528"/>
    </location>
</feature>
<evidence type="ECO:0000313" key="14">
    <source>
        <dbReference type="Proteomes" id="UP001286313"/>
    </source>
</evidence>
<feature type="region of interest" description="Disordered" evidence="11">
    <location>
        <begin position="1"/>
        <end position="39"/>
    </location>
</feature>
<feature type="region of interest" description="Disordered" evidence="11">
    <location>
        <begin position="546"/>
        <end position="651"/>
    </location>
</feature>
<dbReference type="GO" id="GO:0005525">
    <property type="term" value="F:GTP binding"/>
    <property type="evidence" value="ECO:0007669"/>
    <property type="project" value="UniProtKB-KW"/>
</dbReference>
<comment type="similarity">
    <text evidence="10">Belongs to the TRAFAC class translation factor GTPase superfamily. Bms1-like GTPase family. BMS1 subfamily.</text>
</comment>
<dbReference type="InterPro" id="IPR037875">
    <property type="entry name" value="Bms1_N"/>
</dbReference>
<dbReference type="InterPro" id="IPR012948">
    <property type="entry name" value="AARP2CN"/>
</dbReference>
<evidence type="ECO:0000256" key="7">
    <source>
        <dbReference type="ARBA" id="ARBA00023134"/>
    </source>
</evidence>
<dbReference type="PANTHER" id="PTHR12858:SF2">
    <property type="entry name" value="RIBOSOME BIOGENESIS PROTEIN BMS1 HOMOLOG"/>
    <property type="match status" value="1"/>
</dbReference>
<dbReference type="InterPro" id="IPR030387">
    <property type="entry name" value="G_Bms1/Tsr1_dom"/>
</dbReference>
<keyword evidence="14" id="KW-1185">Reference proteome</keyword>
<evidence type="ECO:0000256" key="11">
    <source>
        <dbReference type="SAM" id="MobiDB-lite"/>
    </source>
</evidence>
<dbReference type="InterPro" id="IPR039761">
    <property type="entry name" value="Bms1/Tsr1"/>
</dbReference>
<gene>
    <name evidence="13" type="ORF">Pcinc_037266</name>
</gene>
<dbReference type="GO" id="GO:0034511">
    <property type="term" value="F:U3 snoRNA binding"/>
    <property type="evidence" value="ECO:0007669"/>
    <property type="project" value="TreeGrafter"/>
</dbReference>
<evidence type="ECO:0000259" key="12">
    <source>
        <dbReference type="PROSITE" id="PS51714"/>
    </source>
</evidence>
<feature type="compositionally biased region" description="Basic and acidic residues" evidence="11">
    <location>
        <begin position="20"/>
        <end position="33"/>
    </location>
</feature>
<keyword evidence="2" id="KW-0690">Ribosome biogenesis</keyword>
<evidence type="ECO:0000256" key="4">
    <source>
        <dbReference type="ARBA" id="ARBA00022741"/>
    </source>
</evidence>
<dbReference type="GO" id="GO:0000479">
    <property type="term" value="P:endonucleolytic cleavage of tricistronic rRNA transcript (SSU-rRNA, 5.8S rRNA, LSU-rRNA)"/>
    <property type="evidence" value="ECO:0007669"/>
    <property type="project" value="TreeGrafter"/>
</dbReference>
<dbReference type="GO" id="GO:0003924">
    <property type="term" value="F:GTPase activity"/>
    <property type="evidence" value="ECO:0007669"/>
    <property type="project" value="TreeGrafter"/>
</dbReference>
<proteinExistence type="inferred from homology"/>
<dbReference type="GO" id="GO:0030686">
    <property type="term" value="C:90S preribosome"/>
    <property type="evidence" value="ECO:0007669"/>
    <property type="project" value="TreeGrafter"/>
</dbReference>
<sequence length="1308" mass="150700">MGDVEDFDKKKSHSQRHSGRKAEKKEAKNKHVQDLTAQQRNPKAFAFQSVVKAQRRFVRTQDIKSKKHHIPVVDRTPLEPPPVVVAVVGGPKVGKTTLLRCLIKNYTNQRLSDIQGPVTIVVGKKRRLTFIEVNNDVNCMIDIAKVADIVLMIIDATFGIEMEVFEFLEICRAHGTPRVMGILNHLDMLRDNKSLKKKKKALKHRFQVELYPGAKLFYFSGLIREEYLKNDIKNLGRFISVMKFRPLTWRTSHPYVIVDRYEDITNPERIREEPKCDREVVLYGYVRGISFQQSQAVHIPGCGDFKIKDMSFLPDPCPLPEHLKKRSLNAKERLTYAPMSGVGGVMYDKDAVYIDLGGSHHPNKVKSQVKESDDEEEGVLQPLLDLQKTANEKQAQSRIQLFSHSKFIANETKDANEEEDTGGITDRTSSEGLPLFETVTDNTGRVRRRALFNDNLENNVDELESDDDDDEDGETSEEEEEEDIEDEDGETSDEEEEEDVNDISPPKKKFKNDSGVESDSEDYDLDSDLLDIQQHNLALKVDSEVKEPAAARKIMPLSKNKDSDISQKIQGILEKINTSQQNTKMPSTTNKCKILDDDEEEEEEENKDIGLSNDGKPSSSVVQDKGEESEGTNSSTSDEDEDEKGKEEYRMEMFKQATSNFYKNQSTVSFLRKYIYGEIKEEEENRLEEEEEDFGGLFRRTSKVRKPGELYSVQAVMDDTDTSRYIPPVLQEWGDSEVRATVMDCFVTGDWKDRDAQTLLKMDDEDNLYGDFEDLETGSKFSAQTDQKQQQEEENKDGNSKEGKDEVQEPKKEKSAKEKLLEKKRRLKEMFDSEYDDKGGDHFDNLKAEMSQQAQLNRAEFEGLDDQLRVQYEGFRPGLYVRMEFSNFPCEFITNFDASYPVIVGGLLENETNMGFIRVRIKVHRWYPKILKNRDPLILSLGWRRFQSPIYYAKREDNFRLRSLKYARKYLHIEAMLWGPVTQVNTGFVALQNITDRVPEFRIAANGVVLETDKSSKIVKKLKFIGTPEKILRKTAFIKDMFNSETEVAKFVGAKVQTQSGIRGIIKKFKGRNGLFRATFEDMIKMSDVVVLKTWVPLELAQHCFPVRSLLLPSNEKAAWQGMRTVAQIKKDKGIKALPNPDSFYTEITSRREYIPLPLRVPKDLQKSLPYHLKPKVTPKAQKEQRVVVVKNPQEVQMDTFMKRLKVMMEDRIEKEEREKTKKKQKFQKDIAEREHMRLVREKRRKAAICKYKDMIVSQKLKESISCQTASELKAAINLHRAGDYMWQARIRRQVTPYGVSSPANDSY</sequence>
<dbReference type="Proteomes" id="UP001286313">
    <property type="component" value="Unassembled WGS sequence"/>
</dbReference>
<dbReference type="Gene3D" id="3.40.50.300">
    <property type="entry name" value="P-loop containing nucleotide triphosphate hydrolases"/>
    <property type="match status" value="1"/>
</dbReference>
<evidence type="ECO:0000256" key="3">
    <source>
        <dbReference type="ARBA" id="ARBA00022553"/>
    </source>
</evidence>
<name>A0AAE1BW12_PETCI</name>
<keyword evidence="3" id="KW-0597">Phosphoprotein</keyword>
<feature type="region of interest" description="Disordered" evidence="11">
    <location>
        <begin position="410"/>
        <end position="439"/>
    </location>
</feature>
<dbReference type="InterPro" id="IPR027417">
    <property type="entry name" value="P-loop_NTPase"/>
</dbReference>
<organism evidence="13 14">
    <name type="scientific">Petrolisthes cinctipes</name>
    <name type="common">Flat porcelain crab</name>
    <dbReference type="NCBI Taxonomy" id="88211"/>
    <lineage>
        <taxon>Eukaryota</taxon>
        <taxon>Metazoa</taxon>
        <taxon>Ecdysozoa</taxon>
        <taxon>Arthropoda</taxon>
        <taxon>Crustacea</taxon>
        <taxon>Multicrustacea</taxon>
        <taxon>Malacostraca</taxon>
        <taxon>Eumalacostraca</taxon>
        <taxon>Eucarida</taxon>
        <taxon>Decapoda</taxon>
        <taxon>Pleocyemata</taxon>
        <taxon>Anomura</taxon>
        <taxon>Galatheoidea</taxon>
        <taxon>Porcellanidae</taxon>
        <taxon>Petrolisthes</taxon>
    </lineage>
</organism>
<feature type="domain" description="Bms1-type G" evidence="12">
    <location>
        <begin position="80"/>
        <end position="245"/>
    </location>
</feature>
<dbReference type="SMART" id="SM00785">
    <property type="entry name" value="AARP2CN"/>
    <property type="match status" value="1"/>
</dbReference>
<dbReference type="InterPro" id="IPR007034">
    <property type="entry name" value="BMS1_TSR1_C"/>
</dbReference>
<keyword evidence="4" id="KW-0547">Nucleotide-binding</keyword>